<evidence type="ECO:0000256" key="1">
    <source>
        <dbReference type="SAM" id="Coils"/>
    </source>
</evidence>
<accession>A0A1I8A3H6</accession>
<dbReference type="AlphaFoldDB" id="A0A1I8A3H6"/>
<dbReference type="WBParaSite" id="L893_g32483.t1">
    <property type="protein sequence ID" value="L893_g32483.t1"/>
    <property type="gene ID" value="L893_g32483"/>
</dbReference>
<evidence type="ECO:0000313" key="3">
    <source>
        <dbReference type="Proteomes" id="UP000095287"/>
    </source>
</evidence>
<organism evidence="3 4">
    <name type="scientific">Steinernema glaseri</name>
    <dbReference type="NCBI Taxonomy" id="37863"/>
    <lineage>
        <taxon>Eukaryota</taxon>
        <taxon>Metazoa</taxon>
        <taxon>Ecdysozoa</taxon>
        <taxon>Nematoda</taxon>
        <taxon>Chromadorea</taxon>
        <taxon>Rhabditida</taxon>
        <taxon>Tylenchina</taxon>
        <taxon>Panagrolaimomorpha</taxon>
        <taxon>Strongyloidoidea</taxon>
        <taxon>Steinernematidae</taxon>
        <taxon>Steinernema</taxon>
    </lineage>
</organism>
<name>A0A1I8A3H6_9BILA</name>
<feature type="compositionally biased region" description="Polar residues" evidence="2">
    <location>
        <begin position="147"/>
        <end position="160"/>
    </location>
</feature>
<feature type="region of interest" description="Disordered" evidence="2">
    <location>
        <begin position="104"/>
        <end position="160"/>
    </location>
</feature>
<keyword evidence="3" id="KW-1185">Reference proteome</keyword>
<evidence type="ECO:0000313" key="4">
    <source>
        <dbReference type="WBParaSite" id="L893_g32483.t1"/>
    </source>
</evidence>
<dbReference type="Proteomes" id="UP000095287">
    <property type="component" value="Unplaced"/>
</dbReference>
<evidence type="ECO:0000256" key="2">
    <source>
        <dbReference type="SAM" id="MobiDB-lite"/>
    </source>
</evidence>
<protein>
    <submittedName>
        <fullName evidence="4">Cytohesin-1</fullName>
    </submittedName>
</protein>
<proteinExistence type="predicted"/>
<sequence length="160" mass="18555">MKNDDQTRRRTQEEVEATLALKQEEIAILKSQLDAQRETIASLQIEKRRLLKETRPTAEDDELLEELFSQLAVSEERCQRRATQKKRWKKKARFYRLIVDSLCGYLPPPQKEPEEDAPSGTATTPSSPESLGTKEVKKKRRRIPNIVSKTFSRSSSIREK</sequence>
<keyword evidence="1" id="KW-0175">Coiled coil</keyword>
<reference evidence="4" key="1">
    <citation type="submission" date="2016-11" db="UniProtKB">
        <authorList>
            <consortium name="WormBaseParasite"/>
        </authorList>
    </citation>
    <scope>IDENTIFICATION</scope>
</reference>
<feature type="compositionally biased region" description="Polar residues" evidence="2">
    <location>
        <begin position="120"/>
        <end position="130"/>
    </location>
</feature>
<feature type="coiled-coil region" evidence="1">
    <location>
        <begin position="12"/>
        <end position="53"/>
    </location>
</feature>